<evidence type="ECO:0000256" key="1">
    <source>
        <dbReference type="SAM" id="MobiDB-lite"/>
    </source>
</evidence>
<dbReference type="EMBL" id="WKPO01000029">
    <property type="protein sequence ID" value="MSB50277.1"/>
    <property type="molecule type" value="Genomic_DNA"/>
</dbReference>
<name>A0A173YYV1_FLAPL</name>
<evidence type="ECO:0000313" key="5">
    <source>
        <dbReference type="Proteomes" id="UP000095746"/>
    </source>
</evidence>
<dbReference type="Proteomes" id="UP001211173">
    <property type="component" value="Unassembled WGS sequence"/>
</dbReference>
<gene>
    <name evidence="2" type="ORF">ERS852411_00321</name>
    <name evidence="4" type="ORF">GKE90_16515</name>
    <name evidence="3" type="ORF">PNE06_19080</name>
</gene>
<dbReference type="RefSeq" id="WP_021631980.1">
    <property type="nucleotide sequence ID" value="NZ_CP084007.1"/>
</dbReference>
<dbReference type="Proteomes" id="UP000095746">
    <property type="component" value="Unassembled WGS sequence"/>
</dbReference>
<evidence type="ECO:0000313" key="4">
    <source>
        <dbReference type="EMBL" id="MSB50277.1"/>
    </source>
</evidence>
<organism evidence="2 5">
    <name type="scientific">Flavonifractor plautii</name>
    <name type="common">Fusobacterium plautii</name>
    <dbReference type="NCBI Taxonomy" id="292800"/>
    <lineage>
        <taxon>Bacteria</taxon>
        <taxon>Bacillati</taxon>
        <taxon>Bacillota</taxon>
        <taxon>Clostridia</taxon>
        <taxon>Eubacteriales</taxon>
        <taxon>Oscillospiraceae</taxon>
        <taxon>Flavonifractor</taxon>
    </lineage>
</organism>
<evidence type="ECO:0000313" key="3">
    <source>
        <dbReference type="EMBL" id="MDB7935191.1"/>
    </source>
</evidence>
<dbReference type="EMBL" id="CYZT01000009">
    <property type="protein sequence ID" value="CUN68680.1"/>
    <property type="molecule type" value="Genomic_DNA"/>
</dbReference>
<dbReference type="Proteomes" id="UP000429811">
    <property type="component" value="Unassembled WGS sequence"/>
</dbReference>
<evidence type="ECO:0000313" key="2">
    <source>
        <dbReference type="EMBL" id="CUN68680.1"/>
    </source>
</evidence>
<accession>A0A173YYV1</accession>
<sequence length="162" mass="19193">MQEDVEQKTLMLIVNGSKFTGRLLKAAITKYMAYRKEVKLEKQRKREMPVAHRGKQTVKQLTQQNQGVSNIDIQDKEIRQFERIARKYGVDYAVKKDRSTSPPKYMIFFKGRDADAITAAFQEYMGRKLRRETRTSVLERLEQYKDMARNTVEKVRKKVLER</sequence>
<dbReference type="AlphaFoldDB" id="A0A173YYV1"/>
<protein>
    <submittedName>
        <fullName evidence="4">DUF3801 domain-containing protein</fullName>
    </submittedName>
    <submittedName>
        <fullName evidence="3">PcfB family protein</fullName>
    </submittedName>
    <submittedName>
        <fullName evidence="2">Protein of uncharacterized function (DUF3801)</fullName>
    </submittedName>
</protein>
<reference evidence="2 5" key="1">
    <citation type="submission" date="2015-09" db="EMBL/GenBank/DDBJ databases">
        <authorList>
            <consortium name="Pathogen Informatics"/>
        </authorList>
    </citation>
    <scope>NUCLEOTIDE SEQUENCE [LARGE SCALE GENOMIC DNA]</scope>
    <source>
        <strain evidence="2 5">2789STDY5608854</strain>
    </source>
</reference>
<reference evidence="3" key="3">
    <citation type="submission" date="2023-01" db="EMBL/GenBank/DDBJ databases">
        <title>Human gut microbiome strain richness.</title>
        <authorList>
            <person name="Chen-Liaw A."/>
        </authorList>
    </citation>
    <scope>NUCLEOTIDE SEQUENCE</scope>
    <source>
        <strain evidence="3">1001287st1_F4_1001285I_161205</strain>
    </source>
</reference>
<dbReference type="Pfam" id="PF12687">
    <property type="entry name" value="DUF3801"/>
    <property type="match status" value="1"/>
</dbReference>
<reference evidence="4 6" key="2">
    <citation type="journal article" date="2019" name="Nat. Med.">
        <title>A library of human gut bacterial isolates paired with longitudinal multiomics data enables mechanistic microbiome research.</title>
        <authorList>
            <person name="Poyet M."/>
            <person name="Groussin M."/>
            <person name="Gibbons S.M."/>
            <person name="Avila-Pacheco J."/>
            <person name="Jiang X."/>
            <person name="Kearney S.M."/>
            <person name="Perrotta A.R."/>
            <person name="Berdy B."/>
            <person name="Zhao S."/>
            <person name="Lieberman T.D."/>
            <person name="Swanson P.K."/>
            <person name="Smith M."/>
            <person name="Roesemann S."/>
            <person name="Alexander J.E."/>
            <person name="Rich S.A."/>
            <person name="Livny J."/>
            <person name="Vlamakis H."/>
            <person name="Clish C."/>
            <person name="Bullock K."/>
            <person name="Deik A."/>
            <person name="Scott J."/>
            <person name="Pierce K.A."/>
            <person name="Xavier R.J."/>
            <person name="Alm E.J."/>
        </authorList>
    </citation>
    <scope>NUCLEOTIDE SEQUENCE [LARGE SCALE GENOMIC DNA]</scope>
    <source>
        <strain evidence="4 6">BIOML-A5</strain>
    </source>
</reference>
<proteinExistence type="predicted"/>
<dbReference type="InterPro" id="IPR024234">
    <property type="entry name" value="DUF3801"/>
</dbReference>
<evidence type="ECO:0000313" key="6">
    <source>
        <dbReference type="Proteomes" id="UP000429811"/>
    </source>
</evidence>
<dbReference type="EMBL" id="JAQLWV010000038">
    <property type="protein sequence ID" value="MDB7935191.1"/>
    <property type="molecule type" value="Genomic_DNA"/>
</dbReference>
<feature type="region of interest" description="Disordered" evidence="1">
    <location>
        <begin position="44"/>
        <end position="64"/>
    </location>
</feature>